<dbReference type="GO" id="GO:0005737">
    <property type="term" value="C:cytoplasm"/>
    <property type="evidence" value="ECO:0007669"/>
    <property type="project" value="TreeGrafter"/>
</dbReference>
<dbReference type="AlphaFoldDB" id="A0A5J4UYS6"/>
<dbReference type="SUPFAM" id="SSF48371">
    <property type="entry name" value="ARM repeat"/>
    <property type="match status" value="1"/>
</dbReference>
<proteinExistence type="predicted"/>
<dbReference type="SUPFAM" id="SSF69572">
    <property type="entry name" value="Activating enzymes of the ubiquitin-like proteins"/>
    <property type="match status" value="1"/>
</dbReference>
<dbReference type="Proteomes" id="UP000324800">
    <property type="component" value="Unassembled WGS sequence"/>
</dbReference>
<dbReference type="GO" id="GO:0042292">
    <property type="term" value="F:URM1 activating enzyme activity"/>
    <property type="evidence" value="ECO:0007669"/>
    <property type="project" value="TreeGrafter"/>
</dbReference>
<dbReference type="EMBL" id="SNRW01011519">
    <property type="protein sequence ID" value="KAA6375041.1"/>
    <property type="molecule type" value="Genomic_DNA"/>
</dbReference>
<organism evidence="2 3">
    <name type="scientific">Streblomastix strix</name>
    <dbReference type="NCBI Taxonomy" id="222440"/>
    <lineage>
        <taxon>Eukaryota</taxon>
        <taxon>Metamonada</taxon>
        <taxon>Preaxostyla</taxon>
        <taxon>Oxymonadida</taxon>
        <taxon>Streblomastigidae</taxon>
        <taxon>Streblomastix</taxon>
    </lineage>
</organism>
<dbReference type="PANTHER" id="PTHR10953">
    <property type="entry name" value="UBIQUITIN-ACTIVATING ENZYME E1"/>
    <property type="match status" value="1"/>
</dbReference>
<dbReference type="PANTHER" id="PTHR10953:SF102">
    <property type="entry name" value="ADENYLYLTRANSFERASE AND SULFURTRANSFERASE MOCS3"/>
    <property type="match status" value="1"/>
</dbReference>
<evidence type="ECO:0000313" key="2">
    <source>
        <dbReference type="EMBL" id="KAA6375041.1"/>
    </source>
</evidence>
<accession>A0A5J4UYS6</accession>
<dbReference type="CDD" id="cd00757">
    <property type="entry name" value="ThiF_MoeB_HesA_family"/>
    <property type="match status" value="1"/>
</dbReference>
<dbReference type="OrthoDB" id="10261062at2759"/>
<feature type="domain" description="THIF-type NAD/FAD binding fold" evidence="1">
    <location>
        <begin position="18"/>
        <end position="256"/>
    </location>
</feature>
<keyword evidence="2" id="KW-0548">Nucleotidyltransferase</keyword>
<dbReference type="InterPro" id="IPR000594">
    <property type="entry name" value="ThiF_NAD_FAD-bd"/>
</dbReference>
<name>A0A5J4UYS6_9EUKA</name>
<dbReference type="GO" id="GO:0004792">
    <property type="term" value="F:thiosulfate-cyanide sulfurtransferase activity"/>
    <property type="evidence" value="ECO:0007669"/>
    <property type="project" value="TreeGrafter"/>
</dbReference>
<comment type="caution">
    <text evidence="2">The sequence shown here is derived from an EMBL/GenBank/DDBJ whole genome shotgun (WGS) entry which is preliminary data.</text>
</comment>
<dbReference type="InterPro" id="IPR045886">
    <property type="entry name" value="ThiF/MoeB/HesA"/>
</dbReference>
<evidence type="ECO:0000259" key="1">
    <source>
        <dbReference type="Pfam" id="PF00899"/>
    </source>
</evidence>
<keyword evidence="2" id="KW-0808">Transferase</keyword>
<gene>
    <name evidence="2" type="ORF">EZS28_029432</name>
</gene>
<protein>
    <submittedName>
        <fullName evidence="2">Putative Adenylyltransferase and sulfurtransferase MOCS3</fullName>
    </submittedName>
</protein>
<dbReference type="InterPro" id="IPR016024">
    <property type="entry name" value="ARM-type_fold"/>
</dbReference>
<dbReference type="Pfam" id="PF00899">
    <property type="entry name" value="ThiF"/>
    <property type="match status" value="1"/>
</dbReference>
<dbReference type="GO" id="GO:0016779">
    <property type="term" value="F:nucleotidyltransferase activity"/>
    <property type="evidence" value="ECO:0007669"/>
    <property type="project" value="UniProtKB-KW"/>
</dbReference>
<reference evidence="2 3" key="1">
    <citation type="submission" date="2019-03" db="EMBL/GenBank/DDBJ databases">
        <title>Single cell metagenomics reveals metabolic interactions within the superorganism composed of flagellate Streblomastix strix and complex community of Bacteroidetes bacteria on its surface.</title>
        <authorList>
            <person name="Treitli S.C."/>
            <person name="Kolisko M."/>
            <person name="Husnik F."/>
            <person name="Keeling P."/>
            <person name="Hampl V."/>
        </authorList>
    </citation>
    <scope>NUCLEOTIDE SEQUENCE [LARGE SCALE GENOMIC DNA]</scope>
    <source>
        <strain evidence="2">ST1C</strain>
    </source>
</reference>
<evidence type="ECO:0000313" key="3">
    <source>
        <dbReference type="Proteomes" id="UP000324800"/>
    </source>
</evidence>
<dbReference type="Gene3D" id="3.40.50.720">
    <property type="entry name" value="NAD(P)-binding Rossmann-like Domain"/>
    <property type="match status" value="1"/>
</dbReference>
<dbReference type="InterPro" id="IPR035985">
    <property type="entry name" value="Ubiquitin-activating_enz"/>
</dbReference>
<sequence length="299" mass="32660">MKKDDNDAEEENGEFDRYSRHMLMPEIGLEGQKKMKDASVLIVGVGGLGCNCALHLALSGVGKIGLSDTDRVELTNIHRQTLHTETTIGMHKVDSAILRLREHCGSSYVQLVPHKIAFTPAISRAALEGIISQYDIVCDCTDSVDARYVLGDITGQIGIPLVAGDALAWDGHCTIYNWKEGPCLRCIHPIQPEKKFVRKSTEMGVFGSAEKQAADALEQAQKTNFQLYIYSLVHALGSAIEPNIRIFAALQIKVALSSRLLTILSQSQGDISTATSQALSSIAAIDLKKDNKWPECIQL</sequence>